<organism evidence="1 2">
    <name type="scientific">Uncinula necator</name>
    <name type="common">Grape powdery mildew</name>
    <dbReference type="NCBI Taxonomy" id="52586"/>
    <lineage>
        <taxon>Eukaryota</taxon>
        <taxon>Fungi</taxon>
        <taxon>Dikarya</taxon>
        <taxon>Ascomycota</taxon>
        <taxon>Pezizomycotina</taxon>
        <taxon>Leotiomycetes</taxon>
        <taxon>Erysiphales</taxon>
        <taxon>Erysiphaceae</taxon>
        <taxon>Erysiphe</taxon>
    </lineage>
</organism>
<sequence>MSARSHKSSNSKVTIMFGPRRKAYEIPRSYLLDQHWLIPNVNYYDSSLDEEIGHILVHYVHTGEYHTPMIDETAPARIRGWMEIRIAIQVLLATEYWIMPGLRGIARAHIQSLTESINICHLVELVDTELSKPSLPRIPNSRQWLYNHLSKALENAFQKDKGIFDELMEFNNFEDISLYKMLTKAMVRIMDRRIFRAAL</sequence>
<reference evidence="1 2" key="1">
    <citation type="journal article" date="2014" name="BMC Genomics">
        <title>Adaptive genomic structural variation in the grape powdery mildew pathogen, Erysiphe necator.</title>
        <authorList>
            <person name="Jones L."/>
            <person name="Riaz S."/>
            <person name="Morales-Cruz A."/>
            <person name="Amrine K.C."/>
            <person name="McGuire B."/>
            <person name="Gubler W.D."/>
            <person name="Walker M.A."/>
            <person name="Cantu D."/>
        </authorList>
    </citation>
    <scope>NUCLEOTIDE SEQUENCE [LARGE SCALE GENOMIC DNA]</scope>
    <source>
        <strain evidence="2">c</strain>
    </source>
</reference>
<dbReference type="Proteomes" id="UP000030854">
    <property type="component" value="Unassembled WGS sequence"/>
</dbReference>
<protein>
    <submittedName>
        <fullName evidence="1">Uncharacterized protein</fullName>
    </submittedName>
</protein>
<accession>A0A0B1NVN1</accession>
<proteinExistence type="predicted"/>
<comment type="caution">
    <text evidence="1">The sequence shown here is derived from an EMBL/GenBank/DDBJ whole genome shotgun (WGS) entry which is preliminary data.</text>
</comment>
<name>A0A0B1NVN1_UNCNE</name>
<keyword evidence="2" id="KW-1185">Reference proteome</keyword>
<evidence type="ECO:0000313" key="1">
    <source>
        <dbReference type="EMBL" id="KHJ30028.1"/>
    </source>
</evidence>
<dbReference type="EMBL" id="JNVN01005582">
    <property type="protein sequence ID" value="KHJ30028.1"/>
    <property type="molecule type" value="Genomic_DNA"/>
</dbReference>
<dbReference type="PANTHER" id="PTHR37538:SF1">
    <property type="entry name" value="BTB DOMAIN-CONTAINING PROTEIN"/>
    <property type="match status" value="1"/>
</dbReference>
<dbReference type="AlphaFoldDB" id="A0A0B1NVN1"/>
<evidence type="ECO:0000313" key="2">
    <source>
        <dbReference type="Proteomes" id="UP000030854"/>
    </source>
</evidence>
<dbReference type="HOGENOM" id="CLU_1373119_0_0_1"/>
<gene>
    <name evidence="1" type="ORF">EV44_g1726</name>
</gene>
<dbReference type="PANTHER" id="PTHR37538">
    <property type="entry name" value="BTB DOMAIN-CONTAINING PROTEIN"/>
    <property type="match status" value="1"/>
</dbReference>